<keyword evidence="7" id="KW-1185">Reference proteome</keyword>
<evidence type="ECO:0000256" key="4">
    <source>
        <dbReference type="ARBA" id="ARBA00023002"/>
    </source>
</evidence>
<proteinExistence type="inferred from homology"/>
<evidence type="ECO:0000256" key="2">
    <source>
        <dbReference type="ARBA" id="ARBA00009464"/>
    </source>
</evidence>
<comment type="similarity">
    <text evidence="2">Belongs to the PdxA family. PdxA2 subfamily.</text>
</comment>
<dbReference type="InterPro" id="IPR005255">
    <property type="entry name" value="PdxA_fam"/>
</dbReference>
<evidence type="ECO:0000256" key="1">
    <source>
        <dbReference type="ARBA" id="ARBA00001968"/>
    </source>
</evidence>
<keyword evidence="5" id="KW-0520">NAD</keyword>
<dbReference type="Gene3D" id="3.40.718.10">
    <property type="entry name" value="Isopropylmalate Dehydrogenase"/>
    <property type="match status" value="1"/>
</dbReference>
<keyword evidence="3" id="KW-0479">Metal-binding</keyword>
<dbReference type="SUPFAM" id="SSF53659">
    <property type="entry name" value="Isocitrate/Isopropylmalate dehydrogenase-like"/>
    <property type="match status" value="1"/>
</dbReference>
<organism evidence="6 7">
    <name type="scientific">Alicyclobacillus fastidiosus</name>
    <dbReference type="NCBI Taxonomy" id="392011"/>
    <lineage>
        <taxon>Bacteria</taxon>
        <taxon>Bacillati</taxon>
        <taxon>Bacillota</taxon>
        <taxon>Bacilli</taxon>
        <taxon>Bacillales</taxon>
        <taxon>Alicyclobacillaceae</taxon>
        <taxon>Alicyclobacillus</taxon>
    </lineage>
</organism>
<dbReference type="EMBL" id="CP104067">
    <property type="protein sequence ID" value="WAH43111.1"/>
    <property type="molecule type" value="Genomic_DNA"/>
</dbReference>
<sequence>MPYKKPVVVVTVGDPAGIGPEIALKALLHRRIYDVCKPLLIGHEQVIRRYWTQCNLEIPPLHVVHRVQDSEFIPGQIDLLDVSDDVNGTESIEFGKISAVAGSITLRDIECAVKLVMKGEVQAVVAGPHTKKSVEQAGVFFDGFPSLVARLTDTPLTNTFLMLVSGNLRIVNVTLHTSLREAIDAIKQDLVYQAIRAAADTVQKLVHHDVRVAVTGLNPHAGESGMFGREEIEEIGPAVQRAQEDGLNVTGPYPADSLFPDLLNGKFDVCVAMYHDQAHIPIKLAGPQLGSAFTIGTPVTFATVAHGSALQIAGQGIANPDGLVETILRVSGDGVALN</sequence>
<protein>
    <submittedName>
        <fullName evidence="6">4-hydroxythreonine-4-phosphate dehydrogenase PdxA</fullName>
        <ecNumber evidence="6">1.1.1.262</ecNumber>
    </submittedName>
</protein>
<evidence type="ECO:0000313" key="7">
    <source>
        <dbReference type="Proteomes" id="UP001164761"/>
    </source>
</evidence>
<evidence type="ECO:0000256" key="3">
    <source>
        <dbReference type="ARBA" id="ARBA00022723"/>
    </source>
</evidence>
<evidence type="ECO:0000256" key="5">
    <source>
        <dbReference type="ARBA" id="ARBA00023027"/>
    </source>
</evidence>
<dbReference type="EC" id="1.1.1.262" evidence="6"/>
<dbReference type="Proteomes" id="UP001164761">
    <property type="component" value="Chromosome"/>
</dbReference>
<dbReference type="Pfam" id="PF04166">
    <property type="entry name" value="PdxA"/>
    <property type="match status" value="1"/>
</dbReference>
<keyword evidence="4 6" id="KW-0560">Oxidoreductase</keyword>
<dbReference type="RefSeq" id="WP_268006987.1">
    <property type="nucleotide sequence ID" value="NZ_BSUT01000001.1"/>
</dbReference>
<dbReference type="GO" id="GO:0050570">
    <property type="term" value="F:4-hydroxythreonine-4-phosphate dehydrogenase activity"/>
    <property type="evidence" value="ECO:0007669"/>
    <property type="project" value="UniProtKB-EC"/>
</dbReference>
<gene>
    <name evidence="6" type="ORF">NZD89_06820</name>
</gene>
<dbReference type="PANTHER" id="PTHR30004:SF6">
    <property type="entry name" value="D-THREONATE 4-PHOSPHATE DEHYDROGENASE"/>
    <property type="match status" value="1"/>
</dbReference>
<accession>A0ABY6ZJU0</accession>
<comment type="cofactor">
    <cofactor evidence="1">
        <name>a divalent metal cation</name>
        <dbReference type="ChEBI" id="CHEBI:60240"/>
    </cofactor>
</comment>
<name>A0ABY6ZJU0_9BACL</name>
<reference evidence="6" key="1">
    <citation type="submission" date="2022-08" db="EMBL/GenBank/DDBJ databases">
        <title>Alicyclobacillus fastidiosus DSM 17978, complete genome.</title>
        <authorList>
            <person name="Wang Q."/>
            <person name="Cai R."/>
            <person name="Wang Z."/>
        </authorList>
    </citation>
    <scope>NUCLEOTIDE SEQUENCE</scope>
    <source>
        <strain evidence="6">DSM 17978</strain>
    </source>
</reference>
<evidence type="ECO:0000313" key="6">
    <source>
        <dbReference type="EMBL" id="WAH43111.1"/>
    </source>
</evidence>
<dbReference type="PANTHER" id="PTHR30004">
    <property type="entry name" value="4-HYDROXYTHREONINE-4-PHOSPHATE DEHYDROGENASE"/>
    <property type="match status" value="1"/>
</dbReference>